<feature type="transmembrane region" description="Helical" evidence="8">
    <location>
        <begin position="288"/>
        <end position="309"/>
    </location>
</feature>
<dbReference type="CDD" id="cd06550">
    <property type="entry name" value="TM_ABC_iron-siderophores_like"/>
    <property type="match status" value="1"/>
</dbReference>
<evidence type="ECO:0000313" key="9">
    <source>
        <dbReference type="EMBL" id="OIS92902.1"/>
    </source>
</evidence>
<comment type="caution">
    <text evidence="9">The sequence shown here is derived from an EMBL/GenBank/DDBJ whole genome shotgun (WGS) entry which is preliminary data.</text>
</comment>
<keyword evidence="6 8" id="KW-1133">Transmembrane helix</keyword>
<evidence type="ECO:0000256" key="7">
    <source>
        <dbReference type="ARBA" id="ARBA00023136"/>
    </source>
</evidence>
<dbReference type="Gene3D" id="1.10.3470.10">
    <property type="entry name" value="ABC transporter involved in vitamin B12 uptake, BtuC"/>
    <property type="match status" value="1"/>
</dbReference>
<feature type="transmembrane region" description="Helical" evidence="8">
    <location>
        <begin position="127"/>
        <end position="145"/>
    </location>
</feature>
<accession>A0A1J6I506</accession>
<evidence type="ECO:0000256" key="3">
    <source>
        <dbReference type="ARBA" id="ARBA00022448"/>
    </source>
</evidence>
<gene>
    <name evidence="9" type="ORF">BLA27_14360</name>
</gene>
<dbReference type="PANTHER" id="PTHR30472">
    <property type="entry name" value="FERRIC ENTEROBACTIN TRANSPORT SYSTEM PERMEASE PROTEIN"/>
    <property type="match status" value="1"/>
</dbReference>
<evidence type="ECO:0000256" key="4">
    <source>
        <dbReference type="ARBA" id="ARBA00022475"/>
    </source>
</evidence>
<keyword evidence="4" id="KW-1003">Cell membrane</keyword>
<evidence type="ECO:0000256" key="6">
    <source>
        <dbReference type="ARBA" id="ARBA00022989"/>
    </source>
</evidence>
<protein>
    <submittedName>
        <fullName evidence="9">Uncharacterized protein</fullName>
    </submittedName>
</protein>
<keyword evidence="5 8" id="KW-0812">Transmembrane</keyword>
<dbReference type="InterPro" id="IPR037294">
    <property type="entry name" value="ABC_BtuC-like"/>
</dbReference>
<dbReference type="GO" id="GO:0022857">
    <property type="term" value="F:transmembrane transporter activity"/>
    <property type="evidence" value="ECO:0007669"/>
    <property type="project" value="InterPro"/>
</dbReference>
<feature type="transmembrane region" description="Helical" evidence="8">
    <location>
        <begin position="254"/>
        <end position="276"/>
    </location>
</feature>
<dbReference type="Proteomes" id="UP000182985">
    <property type="component" value="Unassembled WGS sequence"/>
</dbReference>
<dbReference type="PANTHER" id="PTHR30472:SF24">
    <property type="entry name" value="FERRIC ENTEROBACTIN TRANSPORT SYSTEM PERMEASE PROTEIN FEPG"/>
    <property type="match status" value="1"/>
</dbReference>
<dbReference type="GO" id="GO:0033214">
    <property type="term" value="P:siderophore-iron import into cell"/>
    <property type="evidence" value="ECO:0007669"/>
    <property type="project" value="TreeGrafter"/>
</dbReference>
<organism evidence="9 10">
    <name type="scientific">Brucella cytisi</name>
    <dbReference type="NCBI Taxonomy" id="407152"/>
    <lineage>
        <taxon>Bacteria</taxon>
        <taxon>Pseudomonadati</taxon>
        <taxon>Pseudomonadota</taxon>
        <taxon>Alphaproteobacteria</taxon>
        <taxon>Hyphomicrobiales</taxon>
        <taxon>Brucellaceae</taxon>
        <taxon>Brucella/Ochrobactrum group</taxon>
        <taxon>Brucella</taxon>
    </lineage>
</organism>
<proteinExistence type="inferred from homology"/>
<dbReference type="EMBL" id="MOEC01000013">
    <property type="protein sequence ID" value="OIS92902.1"/>
    <property type="molecule type" value="Genomic_DNA"/>
</dbReference>
<evidence type="ECO:0000256" key="1">
    <source>
        <dbReference type="ARBA" id="ARBA00004651"/>
    </source>
</evidence>
<dbReference type="SUPFAM" id="SSF81345">
    <property type="entry name" value="ABC transporter involved in vitamin B12 uptake, BtuC"/>
    <property type="match status" value="1"/>
</dbReference>
<feature type="transmembrane region" description="Helical" evidence="8">
    <location>
        <begin position="48"/>
        <end position="69"/>
    </location>
</feature>
<feature type="transmembrane region" description="Helical" evidence="8">
    <location>
        <begin position="220"/>
        <end position="247"/>
    </location>
</feature>
<evidence type="ECO:0000256" key="5">
    <source>
        <dbReference type="ARBA" id="ARBA00022692"/>
    </source>
</evidence>
<dbReference type="GO" id="GO:0005886">
    <property type="term" value="C:plasma membrane"/>
    <property type="evidence" value="ECO:0007669"/>
    <property type="project" value="UniProtKB-SubCell"/>
</dbReference>
<dbReference type="Pfam" id="PF01032">
    <property type="entry name" value="FecCD"/>
    <property type="match status" value="1"/>
</dbReference>
<keyword evidence="7 8" id="KW-0472">Membrane</keyword>
<comment type="subcellular location">
    <subcellularLocation>
        <location evidence="1">Cell membrane</location>
        <topology evidence="1">Multi-pass membrane protein</topology>
    </subcellularLocation>
</comment>
<name>A0A1J6I506_9HYPH</name>
<evidence type="ECO:0000313" key="10">
    <source>
        <dbReference type="Proteomes" id="UP000182985"/>
    </source>
</evidence>
<keyword evidence="10" id="KW-1185">Reference proteome</keyword>
<reference evidence="9 10" key="1">
    <citation type="submission" date="2016-10" db="EMBL/GenBank/DDBJ databases">
        <title>The Draft Genome Sequence of the Potato Rhizosphere Bacteria Ochrobactrum sp. IPA7.2.</title>
        <authorList>
            <person name="Gogoleva N.E."/>
            <person name="Khlopko Y.A."/>
            <person name="Burygin G.L."/>
            <person name="Plotnikov A.O."/>
        </authorList>
    </citation>
    <scope>NUCLEOTIDE SEQUENCE [LARGE SCALE GENOMIC DNA]</scope>
    <source>
        <strain evidence="9 10">IPA7.2</strain>
    </source>
</reference>
<keyword evidence="3" id="KW-0813">Transport</keyword>
<evidence type="ECO:0000256" key="8">
    <source>
        <dbReference type="SAM" id="Phobius"/>
    </source>
</evidence>
<dbReference type="InterPro" id="IPR000522">
    <property type="entry name" value="ABC_transptr_permease_BtuC"/>
</dbReference>
<comment type="similarity">
    <text evidence="2">Belongs to the binding-protein-dependent transport system permease family. FecCD subfamily.</text>
</comment>
<dbReference type="AlphaFoldDB" id="A0A1J6I506"/>
<evidence type="ECO:0000256" key="2">
    <source>
        <dbReference type="ARBA" id="ARBA00007935"/>
    </source>
</evidence>
<sequence>MATGAGLVFAALATGTFPVTFNQVAKALFGNGDPHIRLVVADWRAPRVVAAILAGMALGMAGALFQTLLRNPLGSPDIIGFDSGAFSGALLAMLAGASQIAVAGASLAGGMLAGCLVYGLASPGQGSMGRVVLIGIAVGAFFMALNDWIVMTAQLDTALSAASWKAGSLNGADDTRLSLAGLSLCLLLPAALACTRSLRILELGNDRAASLGENVAITQLVIGIIGLALTAVATFVAGPVGFVALIAPRIAHRLLGGASIPLFASALFGAAFLLSSDLAARLFFLPRIIPTGAMTAALGGIYFVALLWIRRDGKGASA</sequence>
<feature type="transmembrane region" description="Helical" evidence="8">
    <location>
        <begin position="90"/>
        <end position="121"/>
    </location>
</feature>